<feature type="compositionally biased region" description="Low complexity" evidence="1">
    <location>
        <begin position="41"/>
        <end position="60"/>
    </location>
</feature>
<organism evidence="2 3">
    <name type="scientific">Vitrella brassicaformis (strain CCMP3155)</name>
    <dbReference type="NCBI Taxonomy" id="1169540"/>
    <lineage>
        <taxon>Eukaryota</taxon>
        <taxon>Sar</taxon>
        <taxon>Alveolata</taxon>
        <taxon>Colpodellida</taxon>
        <taxon>Vitrellaceae</taxon>
        <taxon>Vitrella</taxon>
    </lineage>
</organism>
<evidence type="ECO:0000313" key="2">
    <source>
        <dbReference type="EMBL" id="CEM00733.1"/>
    </source>
</evidence>
<feature type="compositionally biased region" description="Basic and acidic residues" evidence="1">
    <location>
        <begin position="103"/>
        <end position="113"/>
    </location>
</feature>
<dbReference type="AlphaFoldDB" id="A0A0G4ER63"/>
<dbReference type="OMA" id="MDAGERH"/>
<evidence type="ECO:0000256" key="1">
    <source>
        <dbReference type="SAM" id="MobiDB-lite"/>
    </source>
</evidence>
<proteinExistence type="predicted"/>
<dbReference type="InterPro" id="IPR036609">
    <property type="entry name" value="LCCL_sf"/>
</dbReference>
<accession>A0A0G4ER63</accession>
<dbReference type="InParanoid" id="A0A0G4ER63"/>
<dbReference type="STRING" id="1169540.A0A0G4ER63"/>
<sequence>MASNMDGAAPLEADIKAAAGNNKRARAEGDGAEPAKKAKGEPPAAAAASAGNSAAAASAPQPSQLKRDDFERLMYGDNNGNNGGESMVKTKGADEANVNGSVAERDLESRADMDVDEMEEGDDEGRGIRRREVKAVDQRAGKKPTRGAKDATTPAEIPPYYPDEAEECVQTFLYKPNVPLPDLNPYMGQIIEVRVPVDHLSLNNPAYQNRQLWGCDYYTSDSDIVCMLHHAGFKRLQADPSKEKIAGVSVYLKVTKGRTTYSQATRNGLRSRKWPSEHSHTLRIVRVDDLLDQLGTEEEIEMMTLRLPSACKSRKPRVRSSNVRYLSDIVIAFNLCNEPCSKYSLSEVCDRGLEVSQWTTYRLTKEVMYLETETERYELCQEGPKSAPLPEDFDAQAAAGGHPGVPVKMEPKEENKPPPHVSAIKFKTYRWSRVKSPRSLTREEMMMTTVPLPAERLELLNRGLDWTDIAFGRDCIQVDGKVYSGLLRVQFYPIHETAQLPKTRPMPPAGLNKDDRGMWVLLQALEDQAMEEAAITQKNLSAGRASGQRSGEGMEVPVIKEEEELRHEEMEREKRKRAVGLLAAGAGDDPMNGP</sequence>
<dbReference type="VEuPathDB" id="CryptoDB:Vbra_12917"/>
<dbReference type="EMBL" id="CDMY01000298">
    <property type="protein sequence ID" value="CEM00733.1"/>
    <property type="molecule type" value="Genomic_DNA"/>
</dbReference>
<name>A0A0G4ER63_VITBC</name>
<gene>
    <name evidence="2" type="ORF">Vbra_12917</name>
</gene>
<dbReference type="Proteomes" id="UP000041254">
    <property type="component" value="Unassembled WGS sequence"/>
</dbReference>
<evidence type="ECO:0000313" key="3">
    <source>
        <dbReference type="Proteomes" id="UP000041254"/>
    </source>
</evidence>
<dbReference type="Pfam" id="PF08642">
    <property type="entry name" value="Rxt3"/>
    <property type="match status" value="1"/>
</dbReference>
<feature type="compositionally biased region" description="Basic and acidic residues" evidence="1">
    <location>
        <begin position="65"/>
        <end position="74"/>
    </location>
</feature>
<feature type="compositionally biased region" description="Acidic residues" evidence="1">
    <location>
        <begin position="114"/>
        <end position="123"/>
    </location>
</feature>
<dbReference type="Gene3D" id="2.170.130.20">
    <property type="entry name" value="LCCL-like domain"/>
    <property type="match status" value="1"/>
</dbReference>
<dbReference type="InterPro" id="IPR013951">
    <property type="entry name" value="Rxt3"/>
</dbReference>
<reference evidence="2 3" key="1">
    <citation type="submission" date="2014-11" db="EMBL/GenBank/DDBJ databases">
        <authorList>
            <person name="Zhu J."/>
            <person name="Qi W."/>
            <person name="Song R."/>
        </authorList>
    </citation>
    <scope>NUCLEOTIDE SEQUENCE [LARGE SCALE GENOMIC DNA]</scope>
</reference>
<feature type="compositionally biased region" description="Basic and acidic residues" evidence="1">
    <location>
        <begin position="25"/>
        <end position="40"/>
    </location>
</feature>
<protein>
    <submittedName>
        <fullName evidence="2">Uncharacterized protein</fullName>
    </submittedName>
</protein>
<feature type="region of interest" description="Disordered" evidence="1">
    <location>
        <begin position="1"/>
        <end position="160"/>
    </location>
</feature>
<dbReference type="OrthoDB" id="3596986at2759"/>
<feature type="compositionally biased region" description="Basic and acidic residues" evidence="1">
    <location>
        <begin position="558"/>
        <end position="573"/>
    </location>
</feature>
<feature type="region of interest" description="Disordered" evidence="1">
    <location>
        <begin position="541"/>
        <end position="574"/>
    </location>
</feature>
<keyword evidence="3" id="KW-1185">Reference proteome</keyword>